<feature type="compositionally biased region" description="Basic and acidic residues" evidence="1">
    <location>
        <begin position="130"/>
        <end position="139"/>
    </location>
</feature>
<sequence length="652" mass="73129">MGAWLVKLKSKNSDSADDLPLDWITPMIRTKPEDRMKASDIVDMIHRDSAAYLPQSNLFIAPCCSRSDSITDVEVVDSPTLTNPAFSRGNGLGISHASASPPRFLDLPNRDYSPTSIDGRGNPPPSRTGESLKCRDRSVSPRTKHFQPPRDSMDTDPFPMDPLSSPLNRTMGHTPSRSDSQPASSFSFPNVPESIASSSGFRRPPVPPPASFDVKCACASRPDEKHIFNAQFAAVALDRTIVKSNDAETIDTAMPTADPCPKCEIGENKVQIYETLPEDPNTGNAQIPMMWWVTRRLVISYLSGTPEMRRCSSFWLPLADIQFITSGPEVTLRWSDCNQMTQRSSGNYSTHYDWLYNPKQPNNGLTLRFNDISDAQRFIDTVRLPYEEGITVSRGLRIDVSDSTEVQIFDIGRQGVRNYRVAILANVKNTIVTSKLFIQWPELDLNIQIQRSTADDYQMIVECKNVSTPTYHSDVRGEPAVDYRKIARFNKALQLKTGFTVAFPIGMALELPMPPPAVVDLLQGLTGWTLRYFGIVDDFKSKRKRFGSKKYGRADIMLWEKEVDVNSQAIRRRGSQVTFRQHEETEFLWTSGTITASTSITFSTGTDATVTVSNRARGKLLNVTKMTTIMSENPRETKHEHTRRCQISPRIP</sequence>
<feature type="compositionally biased region" description="Polar residues" evidence="1">
    <location>
        <begin position="165"/>
        <end position="188"/>
    </location>
</feature>
<reference evidence="2" key="1">
    <citation type="journal article" date="2020" name="Stud. Mycol.">
        <title>101 Dothideomycetes genomes: a test case for predicting lifestyles and emergence of pathogens.</title>
        <authorList>
            <person name="Haridas S."/>
            <person name="Albert R."/>
            <person name="Binder M."/>
            <person name="Bloem J."/>
            <person name="Labutti K."/>
            <person name="Salamov A."/>
            <person name="Andreopoulos B."/>
            <person name="Baker S."/>
            <person name="Barry K."/>
            <person name="Bills G."/>
            <person name="Bluhm B."/>
            <person name="Cannon C."/>
            <person name="Castanera R."/>
            <person name="Culley D."/>
            <person name="Daum C."/>
            <person name="Ezra D."/>
            <person name="Gonzalez J."/>
            <person name="Henrissat B."/>
            <person name="Kuo A."/>
            <person name="Liang C."/>
            <person name="Lipzen A."/>
            <person name="Lutzoni F."/>
            <person name="Magnuson J."/>
            <person name="Mondo S."/>
            <person name="Nolan M."/>
            <person name="Ohm R."/>
            <person name="Pangilinan J."/>
            <person name="Park H.-J."/>
            <person name="Ramirez L."/>
            <person name="Alfaro M."/>
            <person name="Sun H."/>
            <person name="Tritt A."/>
            <person name="Yoshinaga Y."/>
            <person name="Zwiers L.-H."/>
            <person name="Turgeon B."/>
            <person name="Goodwin S."/>
            <person name="Spatafora J."/>
            <person name="Crous P."/>
            <person name="Grigoriev I."/>
        </authorList>
    </citation>
    <scope>NUCLEOTIDE SEQUENCE</scope>
    <source>
        <strain evidence="2">CBS 109.77</strain>
    </source>
</reference>
<accession>A0A6A6XLV0</accession>
<keyword evidence="3" id="KW-1185">Reference proteome</keyword>
<evidence type="ECO:0000313" key="2">
    <source>
        <dbReference type="EMBL" id="KAF2797481.1"/>
    </source>
</evidence>
<evidence type="ECO:0000256" key="1">
    <source>
        <dbReference type="SAM" id="MobiDB-lite"/>
    </source>
</evidence>
<feature type="region of interest" description="Disordered" evidence="1">
    <location>
        <begin position="83"/>
        <end position="206"/>
    </location>
</feature>
<gene>
    <name evidence="2" type="ORF">K505DRAFT_139611</name>
</gene>
<organism evidence="2 3">
    <name type="scientific">Melanomma pulvis-pyrius CBS 109.77</name>
    <dbReference type="NCBI Taxonomy" id="1314802"/>
    <lineage>
        <taxon>Eukaryota</taxon>
        <taxon>Fungi</taxon>
        <taxon>Dikarya</taxon>
        <taxon>Ascomycota</taxon>
        <taxon>Pezizomycotina</taxon>
        <taxon>Dothideomycetes</taxon>
        <taxon>Pleosporomycetidae</taxon>
        <taxon>Pleosporales</taxon>
        <taxon>Melanommataceae</taxon>
        <taxon>Melanomma</taxon>
    </lineage>
</organism>
<evidence type="ECO:0000313" key="3">
    <source>
        <dbReference type="Proteomes" id="UP000799757"/>
    </source>
</evidence>
<protein>
    <submittedName>
        <fullName evidence="2">Uncharacterized protein</fullName>
    </submittedName>
</protein>
<dbReference type="Proteomes" id="UP000799757">
    <property type="component" value="Unassembled WGS sequence"/>
</dbReference>
<name>A0A6A6XLV0_9PLEO</name>
<dbReference type="OrthoDB" id="4062651at2759"/>
<proteinExistence type="predicted"/>
<dbReference type="AlphaFoldDB" id="A0A6A6XLV0"/>
<dbReference type="EMBL" id="MU001805">
    <property type="protein sequence ID" value="KAF2797481.1"/>
    <property type="molecule type" value="Genomic_DNA"/>
</dbReference>
<feature type="region of interest" description="Disordered" evidence="1">
    <location>
        <begin position="633"/>
        <end position="652"/>
    </location>
</feature>